<dbReference type="PRINTS" id="PR00146">
    <property type="entry name" value="DHPICSNTHASE"/>
</dbReference>
<feature type="active site" description="Proton donor/acceptor" evidence="3">
    <location>
        <position position="138"/>
    </location>
</feature>
<gene>
    <name evidence="5" type="ORF">EDC14_101960</name>
</gene>
<evidence type="ECO:0000313" key="6">
    <source>
        <dbReference type="Proteomes" id="UP000295008"/>
    </source>
</evidence>
<proteinExistence type="inferred from homology"/>
<evidence type="ECO:0000256" key="2">
    <source>
        <dbReference type="PIRNR" id="PIRNR001365"/>
    </source>
</evidence>
<name>A0A4R1REB3_HYDET</name>
<organism evidence="5 6">
    <name type="scientific">Hydrogenispora ethanolica</name>
    <dbReference type="NCBI Taxonomy" id="1082276"/>
    <lineage>
        <taxon>Bacteria</taxon>
        <taxon>Bacillati</taxon>
        <taxon>Bacillota</taxon>
        <taxon>Hydrogenispora</taxon>
    </lineage>
</organism>
<evidence type="ECO:0000313" key="5">
    <source>
        <dbReference type="EMBL" id="TCL64254.1"/>
    </source>
</evidence>
<protein>
    <submittedName>
        <fullName evidence="5">4-hydroxy-tetrahydrodipicolinate synthase</fullName>
    </submittedName>
</protein>
<keyword evidence="1 2" id="KW-0456">Lyase</keyword>
<keyword evidence="6" id="KW-1185">Reference proteome</keyword>
<dbReference type="PANTHER" id="PTHR42849">
    <property type="entry name" value="N-ACETYLNEURAMINATE LYASE"/>
    <property type="match status" value="1"/>
</dbReference>
<dbReference type="GO" id="GO:0005829">
    <property type="term" value="C:cytosol"/>
    <property type="evidence" value="ECO:0007669"/>
    <property type="project" value="TreeGrafter"/>
</dbReference>
<feature type="active site" description="Schiff-base intermediate with substrate" evidence="3">
    <location>
        <position position="168"/>
    </location>
</feature>
<dbReference type="PIRSF" id="PIRSF001365">
    <property type="entry name" value="DHDPS"/>
    <property type="match status" value="1"/>
</dbReference>
<dbReference type="SUPFAM" id="SSF51569">
    <property type="entry name" value="Aldolase"/>
    <property type="match status" value="1"/>
</dbReference>
<dbReference type="CDD" id="cd00408">
    <property type="entry name" value="DHDPS-like"/>
    <property type="match status" value="1"/>
</dbReference>
<dbReference type="Gene3D" id="3.20.20.70">
    <property type="entry name" value="Aldolase class I"/>
    <property type="match status" value="1"/>
</dbReference>
<dbReference type="Proteomes" id="UP000295008">
    <property type="component" value="Unassembled WGS sequence"/>
</dbReference>
<comment type="similarity">
    <text evidence="2">Belongs to the DapA family.</text>
</comment>
<evidence type="ECO:0000256" key="4">
    <source>
        <dbReference type="PIRSR" id="PIRSR001365-2"/>
    </source>
</evidence>
<dbReference type="PANTHER" id="PTHR42849:SF1">
    <property type="entry name" value="N-ACETYLNEURAMINATE LYASE"/>
    <property type="match status" value="1"/>
</dbReference>
<dbReference type="GO" id="GO:0008747">
    <property type="term" value="F:N-acetylneuraminate lyase activity"/>
    <property type="evidence" value="ECO:0007669"/>
    <property type="project" value="TreeGrafter"/>
</dbReference>
<dbReference type="RefSeq" id="WP_132015201.1">
    <property type="nucleotide sequence ID" value="NZ_SLUN01000019.1"/>
</dbReference>
<reference evidence="5 6" key="1">
    <citation type="submission" date="2019-03" db="EMBL/GenBank/DDBJ databases">
        <title>Genomic Encyclopedia of Type Strains, Phase IV (KMG-IV): sequencing the most valuable type-strain genomes for metagenomic binning, comparative biology and taxonomic classification.</title>
        <authorList>
            <person name="Goeker M."/>
        </authorList>
    </citation>
    <scope>NUCLEOTIDE SEQUENCE [LARGE SCALE GENOMIC DNA]</scope>
    <source>
        <strain evidence="5 6">LX-B</strain>
    </source>
</reference>
<dbReference type="InterPro" id="IPR013785">
    <property type="entry name" value="Aldolase_TIM"/>
</dbReference>
<dbReference type="OrthoDB" id="9771791at2"/>
<dbReference type="Pfam" id="PF00701">
    <property type="entry name" value="DHDPS"/>
    <property type="match status" value="1"/>
</dbReference>
<dbReference type="SMART" id="SM01130">
    <property type="entry name" value="DHDPS"/>
    <property type="match status" value="1"/>
</dbReference>
<dbReference type="InterPro" id="IPR002220">
    <property type="entry name" value="DapA-like"/>
</dbReference>
<comment type="caution">
    <text evidence="5">The sequence shown here is derived from an EMBL/GenBank/DDBJ whole genome shotgun (WGS) entry which is preliminary data.</text>
</comment>
<accession>A0A4R1REB3</accession>
<dbReference type="GO" id="GO:0019262">
    <property type="term" value="P:N-acetylneuraminate catabolic process"/>
    <property type="evidence" value="ECO:0007669"/>
    <property type="project" value="TreeGrafter"/>
</dbReference>
<evidence type="ECO:0000256" key="3">
    <source>
        <dbReference type="PIRSR" id="PIRSR001365-1"/>
    </source>
</evidence>
<dbReference type="EMBL" id="SLUN01000019">
    <property type="protein sequence ID" value="TCL64254.1"/>
    <property type="molecule type" value="Genomic_DNA"/>
</dbReference>
<evidence type="ECO:0000256" key="1">
    <source>
        <dbReference type="ARBA" id="ARBA00023239"/>
    </source>
</evidence>
<sequence length="307" mass="33560">MDSQELHGVIVPLVTPLHNDETVDVPALRRVINYIIKGGVHGIFPLGTSGEFARLSDAERRTIMEVTIAETQQRVPVLVGISDTGLHRVIENLKIAESLGADAVVVSPPYYYPVHDDAEIVAFYSEVAERSSLPILLYNIPVTCGTNISLAALEQILSGSGSKIVGIKDSSGNRDYLQQIISRYHDNPAFRIFVGDESIGYEGLAAGAHGIVPSLGNVFPRLFVALYEAIRDGELSKARSIADQINAMNKMNLYSNSWMSAIVWRKAALSQLSLCGEKVTEPYIPITDAVRRDIAQMVAIYSENYGI</sequence>
<feature type="binding site" evidence="4">
    <location>
        <position position="212"/>
    </location>
    <ligand>
        <name>pyruvate</name>
        <dbReference type="ChEBI" id="CHEBI:15361"/>
    </ligand>
</feature>
<dbReference type="AlphaFoldDB" id="A0A4R1REB3"/>